<dbReference type="AlphaFoldDB" id="A0A0C3QU88"/>
<sequence length="55" mass="6318">MDNRLHRPQGYAIGKHIYLAHCQSFKVLRRMLLASRFRTPSFGLFKSLGAQSIKA</sequence>
<proteinExistence type="predicted"/>
<reference evidence="1 2" key="1">
    <citation type="submission" date="2014-04" db="EMBL/GenBank/DDBJ databases">
        <authorList>
            <consortium name="DOE Joint Genome Institute"/>
            <person name="Kuo A."/>
            <person name="Girlanda M."/>
            <person name="Perotto S."/>
            <person name="Kohler A."/>
            <person name="Nagy L.G."/>
            <person name="Floudas D."/>
            <person name="Copeland A."/>
            <person name="Barry K.W."/>
            <person name="Cichocki N."/>
            <person name="Veneault-Fourrey C."/>
            <person name="LaButti K."/>
            <person name="Lindquist E.A."/>
            <person name="Lipzen A."/>
            <person name="Lundell T."/>
            <person name="Morin E."/>
            <person name="Murat C."/>
            <person name="Sun H."/>
            <person name="Tunlid A."/>
            <person name="Henrissat B."/>
            <person name="Grigoriev I.V."/>
            <person name="Hibbett D.S."/>
            <person name="Martin F."/>
            <person name="Nordberg H.P."/>
            <person name="Cantor M.N."/>
            <person name="Hua S.X."/>
        </authorList>
    </citation>
    <scope>NUCLEOTIDE SEQUENCE [LARGE SCALE GENOMIC DNA]</scope>
    <source>
        <strain evidence="1 2">MUT 4182</strain>
    </source>
</reference>
<protein>
    <submittedName>
        <fullName evidence="1">Uncharacterized protein</fullName>
    </submittedName>
</protein>
<dbReference type="EMBL" id="KN822951">
    <property type="protein sequence ID" value="KIO32916.1"/>
    <property type="molecule type" value="Genomic_DNA"/>
</dbReference>
<evidence type="ECO:0000313" key="1">
    <source>
        <dbReference type="EMBL" id="KIO32916.1"/>
    </source>
</evidence>
<evidence type="ECO:0000313" key="2">
    <source>
        <dbReference type="Proteomes" id="UP000054248"/>
    </source>
</evidence>
<dbReference type="Proteomes" id="UP000054248">
    <property type="component" value="Unassembled WGS sequence"/>
</dbReference>
<accession>A0A0C3QU88</accession>
<gene>
    <name evidence="1" type="ORF">M407DRAFT_241189</name>
</gene>
<reference evidence="2" key="2">
    <citation type="submission" date="2015-01" db="EMBL/GenBank/DDBJ databases">
        <title>Evolutionary Origins and Diversification of the Mycorrhizal Mutualists.</title>
        <authorList>
            <consortium name="DOE Joint Genome Institute"/>
            <consortium name="Mycorrhizal Genomics Consortium"/>
            <person name="Kohler A."/>
            <person name="Kuo A."/>
            <person name="Nagy L.G."/>
            <person name="Floudas D."/>
            <person name="Copeland A."/>
            <person name="Barry K.W."/>
            <person name="Cichocki N."/>
            <person name="Veneault-Fourrey C."/>
            <person name="LaButti K."/>
            <person name="Lindquist E.A."/>
            <person name="Lipzen A."/>
            <person name="Lundell T."/>
            <person name="Morin E."/>
            <person name="Murat C."/>
            <person name="Riley R."/>
            <person name="Ohm R."/>
            <person name="Sun H."/>
            <person name="Tunlid A."/>
            <person name="Henrissat B."/>
            <person name="Grigoriev I.V."/>
            <person name="Hibbett D.S."/>
            <person name="Martin F."/>
        </authorList>
    </citation>
    <scope>NUCLEOTIDE SEQUENCE [LARGE SCALE GENOMIC DNA]</scope>
    <source>
        <strain evidence="2">MUT 4182</strain>
    </source>
</reference>
<dbReference type="HOGENOM" id="CLU_3034080_0_0_1"/>
<name>A0A0C3QU88_9AGAM</name>
<keyword evidence="2" id="KW-1185">Reference proteome</keyword>
<organism evidence="1 2">
    <name type="scientific">Tulasnella calospora MUT 4182</name>
    <dbReference type="NCBI Taxonomy" id="1051891"/>
    <lineage>
        <taxon>Eukaryota</taxon>
        <taxon>Fungi</taxon>
        <taxon>Dikarya</taxon>
        <taxon>Basidiomycota</taxon>
        <taxon>Agaricomycotina</taxon>
        <taxon>Agaricomycetes</taxon>
        <taxon>Cantharellales</taxon>
        <taxon>Tulasnellaceae</taxon>
        <taxon>Tulasnella</taxon>
    </lineage>
</organism>